<evidence type="ECO:0000256" key="1">
    <source>
        <dbReference type="SAM" id="Phobius"/>
    </source>
</evidence>
<reference evidence="3 4" key="1">
    <citation type="submission" date="2014-03" db="EMBL/GenBank/DDBJ databases">
        <title>Genomics of Bifidobacteria.</title>
        <authorList>
            <person name="Ventura M."/>
            <person name="Milani C."/>
            <person name="Lugli G.A."/>
        </authorList>
    </citation>
    <scope>NUCLEOTIDE SEQUENCE [LARGE SCALE GENOMIC DNA]</scope>
    <source>
        <strain evidence="3 4">LMG 21811</strain>
    </source>
</reference>
<dbReference type="eggNOG" id="COG3274">
    <property type="taxonomic scope" value="Bacteria"/>
</dbReference>
<feature type="transmembrane region" description="Helical" evidence="1">
    <location>
        <begin position="61"/>
        <end position="84"/>
    </location>
</feature>
<protein>
    <recommendedName>
        <fullName evidence="2">Acyltransferase 3 domain-containing protein</fullName>
    </recommendedName>
</protein>
<dbReference type="AlphaFoldDB" id="A0A087CQ58"/>
<evidence type="ECO:0000313" key="3">
    <source>
        <dbReference type="EMBL" id="KFI85408.1"/>
    </source>
</evidence>
<gene>
    <name evidence="3" type="ORF">BRUM_1773</name>
</gene>
<feature type="transmembrane region" description="Helical" evidence="1">
    <location>
        <begin position="32"/>
        <end position="49"/>
    </location>
</feature>
<evidence type="ECO:0000313" key="4">
    <source>
        <dbReference type="Proteomes" id="UP000029078"/>
    </source>
</evidence>
<dbReference type="Pfam" id="PF01757">
    <property type="entry name" value="Acyl_transf_3"/>
    <property type="match status" value="1"/>
</dbReference>
<proteinExistence type="predicted"/>
<accession>A0A087CQ58</accession>
<evidence type="ECO:0000259" key="2">
    <source>
        <dbReference type="Pfam" id="PF01757"/>
    </source>
</evidence>
<comment type="caution">
    <text evidence="3">The sequence shown here is derived from an EMBL/GenBank/DDBJ whole genome shotgun (WGS) entry which is preliminary data.</text>
</comment>
<keyword evidence="1" id="KW-0472">Membrane</keyword>
<name>A0A087CQ58_BIFRU</name>
<organism evidence="3 4">
    <name type="scientific">Bifidobacterium ruminantium</name>
    <dbReference type="NCBI Taxonomy" id="78346"/>
    <lineage>
        <taxon>Bacteria</taxon>
        <taxon>Bacillati</taxon>
        <taxon>Actinomycetota</taxon>
        <taxon>Actinomycetes</taxon>
        <taxon>Bifidobacteriales</taxon>
        <taxon>Bifidobacteriaceae</taxon>
        <taxon>Bifidobacterium</taxon>
    </lineage>
</organism>
<keyword evidence="4" id="KW-1185">Reference proteome</keyword>
<feature type="transmembrane region" description="Helical" evidence="1">
    <location>
        <begin position="104"/>
        <end position="122"/>
    </location>
</feature>
<keyword evidence="1" id="KW-1133">Transmembrane helix</keyword>
<dbReference type="InterPro" id="IPR002656">
    <property type="entry name" value="Acyl_transf_3_dom"/>
</dbReference>
<dbReference type="Proteomes" id="UP000029078">
    <property type="component" value="Unassembled WGS sequence"/>
</dbReference>
<feature type="transmembrane region" description="Helical" evidence="1">
    <location>
        <begin position="7"/>
        <end position="26"/>
    </location>
</feature>
<keyword evidence="1" id="KW-0812">Transmembrane</keyword>
<feature type="transmembrane region" description="Helical" evidence="1">
    <location>
        <begin position="178"/>
        <end position="203"/>
    </location>
</feature>
<dbReference type="STRING" id="78346.BRUM_1773"/>
<sequence>MRNFSGTTSIVLTVIMLWITFGWRLINPSIDYFSNLIYLFSIYLIGAMIRRQKQHLPDLRIWQTAIITIACCILCIAGTHFLALHDNIAQKLGYPINLLAGGEGSSPILAVIMATAIFICMVRNLPTKTHRTILTDFIVRIAPATFGVYLLHEHNIWKPILWHYVFSMEQPAGIAGKALFAIISILVVYILLLAVCYVIHICITHPVCVFSEKIIMRISSTFHTITRS</sequence>
<dbReference type="EMBL" id="JGZL01000016">
    <property type="protein sequence ID" value="KFI85408.1"/>
    <property type="molecule type" value="Genomic_DNA"/>
</dbReference>
<dbReference type="GO" id="GO:0016747">
    <property type="term" value="F:acyltransferase activity, transferring groups other than amino-acyl groups"/>
    <property type="evidence" value="ECO:0007669"/>
    <property type="project" value="InterPro"/>
</dbReference>
<feature type="domain" description="Acyltransferase 3" evidence="2">
    <location>
        <begin position="10"/>
        <end position="199"/>
    </location>
</feature>